<dbReference type="RefSeq" id="WP_243070602.1">
    <property type="nucleotide sequence ID" value="NZ_JAIVFL010000001.1"/>
</dbReference>
<dbReference type="EMBL" id="JAIVFL010000001">
    <property type="protein sequence ID" value="MCI4674130.1"/>
    <property type="molecule type" value="Genomic_DNA"/>
</dbReference>
<name>A0ABS9YSB7_9MYCO</name>
<accession>A0ABS9YSB7</accession>
<sequence>MAHAHKGDGPRRGDLLSYLYFDPEFINASVELGQRDANALFDGAPDTEVPWRTN</sequence>
<protein>
    <submittedName>
        <fullName evidence="1">Uncharacterized protein</fullName>
    </submittedName>
</protein>
<evidence type="ECO:0000313" key="1">
    <source>
        <dbReference type="EMBL" id="MCI4674130.1"/>
    </source>
</evidence>
<evidence type="ECO:0000313" key="2">
    <source>
        <dbReference type="Proteomes" id="UP001139068"/>
    </source>
</evidence>
<comment type="caution">
    <text evidence="1">The sequence shown here is derived from an EMBL/GenBank/DDBJ whole genome shotgun (WGS) entry which is preliminary data.</text>
</comment>
<reference evidence="1" key="1">
    <citation type="journal article" date="2022" name="ISME J.">
        <title>Identification of active gaseous-alkane degraders at natural gas seeps.</title>
        <authorList>
            <person name="Farhan Ul Haque M."/>
            <person name="Hernandez M."/>
            <person name="Crombie A.T."/>
            <person name="Murrell J.C."/>
        </authorList>
    </citation>
    <scope>NUCLEOTIDE SEQUENCE</scope>
    <source>
        <strain evidence="1">ANDR5</strain>
    </source>
</reference>
<organism evidence="1 2">
    <name type="scientific">Candidatus Mycolicibacterium alkanivorans</name>
    <dbReference type="NCBI Taxonomy" id="2954114"/>
    <lineage>
        <taxon>Bacteria</taxon>
        <taxon>Bacillati</taxon>
        <taxon>Actinomycetota</taxon>
        <taxon>Actinomycetes</taxon>
        <taxon>Mycobacteriales</taxon>
        <taxon>Mycobacteriaceae</taxon>
        <taxon>Mycolicibacterium</taxon>
    </lineage>
</organism>
<dbReference type="Proteomes" id="UP001139068">
    <property type="component" value="Unassembled WGS sequence"/>
</dbReference>
<keyword evidence="2" id="KW-1185">Reference proteome</keyword>
<gene>
    <name evidence="1" type="ORF">K9U37_03930</name>
</gene>
<proteinExistence type="predicted"/>